<dbReference type="Gene3D" id="1.20.1250.20">
    <property type="entry name" value="MFS general substrate transporter like domains"/>
    <property type="match status" value="1"/>
</dbReference>
<name>A0A653CLG2_CALMS</name>
<evidence type="ECO:0000313" key="3">
    <source>
        <dbReference type="Proteomes" id="UP000410492"/>
    </source>
</evidence>
<evidence type="ECO:0000256" key="1">
    <source>
        <dbReference type="SAM" id="Phobius"/>
    </source>
</evidence>
<dbReference type="OrthoDB" id="6509908at2759"/>
<dbReference type="InterPro" id="IPR050327">
    <property type="entry name" value="Proton-linked_MCT"/>
</dbReference>
<dbReference type="Pfam" id="PF07690">
    <property type="entry name" value="MFS_1"/>
    <property type="match status" value="1"/>
</dbReference>
<keyword evidence="1" id="KW-0812">Transmembrane</keyword>
<gene>
    <name evidence="2" type="ORF">CALMAC_LOCUS10066</name>
</gene>
<keyword evidence="1" id="KW-0472">Membrane</keyword>
<feature type="transmembrane region" description="Helical" evidence="1">
    <location>
        <begin position="434"/>
        <end position="456"/>
    </location>
</feature>
<dbReference type="EMBL" id="CAACVG010008150">
    <property type="protein sequence ID" value="VEN48719.1"/>
    <property type="molecule type" value="Genomic_DNA"/>
</dbReference>
<dbReference type="InterPro" id="IPR011701">
    <property type="entry name" value="MFS"/>
</dbReference>
<keyword evidence="1" id="KW-1133">Transmembrane helix</keyword>
<evidence type="ECO:0008006" key="4">
    <source>
        <dbReference type="Google" id="ProtNLM"/>
    </source>
</evidence>
<dbReference type="PANTHER" id="PTHR11360:SF238">
    <property type="entry name" value="SD10469P"/>
    <property type="match status" value="1"/>
</dbReference>
<feature type="transmembrane region" description="Helical" evidence="1">
    <location>
        <begin position="468"/>
        <end position="488"/>
    </location>
</feature>
<organism evidence="2 3">
    <name type="scientific">Callosobruchus maculatus</name>
    <name type="common">Southern cowpea weevil</name>
    <name type="synonym">Pulse bruchid</name>
    <dbReference type="NCBI Taxonomy" id="64391"/>
    <lineage>
        <taxon>Eukaryota</taxon>
        <taxon>Metazoa</taxon>
        <taxon>Ecdysozoa</taxon>
        <taxon>Arthropoda</taxon>
        <taxon>Hexapoda</taxon>
        <taxon>Insecta</taxon>
        <taxon>Pterygota</taxon>
        <taxon>Neoptera</taxon>
        <taxon>Endopterygota</taxon>
        <taxon>Coleoptera</taxon>
        <taxon>Polyphaga</taxon>
        <taxon>Cucujiformia</taxon>
        <taxon>Chrysomeloidea</taxon>
        <taxon>Chrysomelidae</taxon>
        <taxon>Bruchinae</taxon>
        <taxon>Bruchini</taxon>
        <taxon>Callosobruchus</taxon>
    </lineage>
</organism>
<dbReference type="SUPFAM" id="SSF103473">
    <property type="entry name" value="MFS general substrate transporter"/>
    <property type="match status" value="1"/>
</dbReference>
<feature type="transmembrane region" description="Helical" evidence="1">
    <location>
        <begin position="20"/>
        <end position="40"/>
    </location>
</feature>
<sequence>MVYTPTILVCGFYFERYRALATAISVTGTSIGIMAFPIIVNNVFHDMEWRMEFKILAASFGMIVLLVLTFRPIKPTRVVTKKGVNEDLSSEDEEDSIGSFNLEDLADDKDAFTLKSIFQNFHNKFFPTVATRRESNITIESKVSKKSGRSAYFGIPGAMASESSFTRSVFRGGVPDTRSVGLSTVYETDDDDTFCCCCCHCCRCCKICRCKRHLCEDDFNRPLYKDDIFFTGSVKTLPEYQTAVSEAPPSAARSSRAVRERASVNYALSVSRVVTHRELMQARRCVCCPEAVLRVLSTMLDLKLMKQLSFTLLVFSGFLTMVGMYSPFVFIGQRGEELGFSAHWNTLLLTIMGISNTVGRIICGIVSTIPHVDVMLISWTTLVIAGVATIASAFIPMLEAQIAFVVTFGLMMASFTALRAALIAEMMGLENLTNAFGITIMFYGMGSFVGIPLAGVLQNLTGKYGDCFLFAGSAILLSGVIMIPIRKITAWEARKRKKVTFM</sequence>
<feature type="transmembrane region" description="Helical" evidence="1">
    <location>
        <begin position="308"/>
        <end position="330"/>
    </location>
</feature>
<dbReference type="PANTHER" id="PTHR11360">
    <property type="entry name" value="MONOCARBOXYLATE TRANSPORTER"/>
    <property type="match status" value="1"/>
</dbReference>
<feature type="transmembrane region" description="Helical" evidence="1">
    <location>
        <begin position="401"/>
        <end position="422"/>
    </location>
</feature>
<feature type="transmembrane region" description="Helical" evidence="1">
    <location>
        <begin position="374"/>
        <end position="395"/>
    </location>
</feature>
<dbReference type="AlphaFoldDB" id="A0A653CLG2"/>
<evidence type="ECO:0000313" key="2">
    <source>
        <dbReference type="EMBL" id="VEN48719.1"/>
    </source>
</evidence>
<feature type="transmembrane region" description="Helical" evidence="1">
    <location>
        <begin position="55"/>
        <end position="73"/>
    </location>
</feature>
<keyword evidence="3" id="KW-1185">Reference proteome</keyword>
<feature type="transmembrane region" description="Helical" evidence="1">
    <location>
        <begin position="342"/>
        <end position="362"/>
    </location>
</feature>
<dbReference type="GO" id="GO:0008028">
    <property type="term" value="F:monocarboxylic acid transmembrane transporter activity"/>
    <property type="evidence" value="ECO:0007669"/>
    <property type="project" value="TreeGrafter"/>
</dbReference>
<dbReference type="Proteomes" id="UP000410492">
    <property type="component" value="Unassembled WGS sequence"/>
</dbReference>
<reference evidence="2 3" key="1">
    <citation type="submission" date="2019-01" db="EMBL/GenBank/DDBJ databases">
        <authorList>
            <person name="Sayadi A."/>
        </authorList>
    </citation>
    <scope>NUCLEOTIDE SEQUENCE [LARGE SCALE GENOMIC DNA]</scope>
</reference>
<dbReference type="InterPro" id="IPR036259">
    <property type="entry name" value="MFS_trans_sf"/>
</dbReference>
<protein>
    <recommendedName>
        <fullName evidence="4">Major facilitator superfamily (MFS) profile domain-containing protein</fullName>
    </recommendedName>
</protein>
<proteinExistence type="predicted"/>
<accession>A0A653CLG2</accession>